<dbReference type="EMBL" id="FNBP01000012">
    <property type="protein sequence ID" value="SDG83646.1"/>
    <property type="molecule type" value="Genomic_DNA"/>
</dbReference>
<dbReference type="AlphaFoldDB" id="A0A1G7XHQ1"/>
<dbReference type="Proteomes" id="UP000199399">
    <property type="component" value="Unassembled WGS sequence"/>
</dbReference>
<organism evidence="1 2">
    <name type="scientific">Sulfitobacter delicatus</name>
    <dbReference type="NCBI Taxonomy" id="218672"/>
    <lineage>
        <taxon>Bacteria</taxon>
        <taxon>Pseudomonadati</taxon>
        <taxon>Pseudomonadota</taxon>
        <taxon>Alphaproteobacteria</taxon>
        <taxon>Rhodobacterales</taxon>
        <taxon>Roseobacteraceae</taxon>
        <taxon>Sulfitobacter</taxon>
    </lineage>
</organism>
<reference evidence="2" key="1">
    <citation type="submission" date="2016-10" db="EMBL/GenBank/DDBJ databases">
        <authorList>
            <person name="Varghese N."/>
            <person name="Submissions S."/>
        </authorList>
    </citation>
    <scope>NUCLEOTIDE SEQUENCE [LARGE SCALE GENOMIC DNA]</scope>
    <source>
        <strain evidence="2">DSM 16477</strain>
    </source>
</reference>
<accession>A0A1G7XHQ1</accession>
<protein>
    <submittedName>
        <fullName evidence="1">Uncharacterized protein</fullName>
    </submittedName>
</protein>
<gene>
    <name evidence="1" type="ORF">SAMN04489759_112116</name>
</gene>
<dbReference type="RefSeq" id="WP_093743871.1">
    <property type="nucleotide sequence ID" value="NZ_FNBP01000012.1"/>
</dbReference>
<sequence length="174" mass="18929">MPSHLPLRDRIGLWIEGQIDDKLPVPSTPEFRRTLRLWYGIQRSTQLPFSSGHMELAAAECVTDENLPAVLRTVLHKPLEKWLEGTYSDLVAHLGGISLPEGQGSPPLLVGVLSNVLEVHIAEFTVVTAGKGWVSVADDPLVADVRDENMKLQGPLEDLLAATAMLSIVPTVPA</sequence>
<name>A0A1G7XHQ1_9RHOB</name>
<evidence type="ECO:0000313" key="2">
    <source>
        <dbReference type="Proteomes" id="UP000199399"/>
    </source>
</evidence>
<keyword evidence="2" id="KW-1185">Reference proteome</keyword>
<proteinExistence type="predicted"/>
<evidence type="ECO:0000313" key="1">
    <source>
        <dbReference type="EMBL" id="SDG83646.1"/>
    </source>
</evidence>